<comment type="caution">
    <text evidence="1">The sequence shown here is derived from an EMBL/GenBank/DDBJ whole genome shotgun (WGS) entry which is preliminary data.</text>
</comment>
<gene>
    <name evidence="1" type="ORF">LCGC14_3070510</name>
</gene>
<name>A0A0F8Z6U9_9ZZZZ</name>
<evidence type="ECO:0000313" key="1">
    <source>
        <dbReference type="EMBL" id="KKK55841.1"/>
    </source>
</evidence>
<sequence>MSNEPKEVKPQPKKVLSPEELAKVFMSEYQALCEKHGMDISIKPVFKATNHGSYEVILQQSVQKLPKAN</sequence>
<organism evidence="1">
    <name type="scientific">marine sediment metagenome</name>
    <dbReference type="NCBI Taxonomy" id="412755"/>
    <lineage>
        <taxon>unclassified sequences</taxon>
        <taxon>metagenomes</taxon>
        <taxon>ecological metagenomes</taxon>
    </lineage>
</organism>
<protein>
    <submittedName>
        <fullName evidence="1">Uncharacterized protein</fullName>
    </submittedName>
</protein>
<accession>A0A0F8Z6U9</accession>
<dbReference type="AlphaFoldDB" id="A0A0F8Z6U9"/>
<reference evidence="1" key="1">
    <citation type="journal article" date="2015" name="Nature">
        <title>Complex archaea that bridge the gap between prokaryotes and eukaryotes.</title>
        <authorList>
            <person name="Spang A."/>
            <person name="Saw J.H."/>
            <person name="Jorgensen S.L."/>
            <person name="Zaremba-Niedzwiedzka K."/>
            <person name="Martijn J."/>
            <person name="Lind A.E."/>
            <person name="van Eijk R."/>
            <person name="Schleper C."/>
            <person name="Guy L."/>
            <person name="Ettema T.J."/>
        </authorList>
    </citation>
    <scope>NUCLEOTIDE SEQUENCE</scope>
</reference>
<dbReference type="EMBL" id="LAZR01065296">
    <property type="protein sequence ID" value="KKK55841.1"/>
    <property type="molecule type" value="Genomic_DNA"/>
</dbReference>
<proteinExistence type="predicted"/>